<evidence type="ECO:0000313" key="2">
    <source>
        <dbReference type="Proteomes" id="UP000531659"/>
    </source>
</evidence>
<comment type="caution">
    <text evidence="1">The sequence shown here is derived from an EMBL/GenBank/DDBJ whole genome shotgun (WGS) entry which is preliminary data.</text>
</comment>
<dbReference type="Proteomes" id="UP000531659">
    <property type="component" value="Unassembled WGS sequence"/>
</dbReference>
<organism evidence="1 2">
    <name type="scientific">Clostridium estertheticum</name>
    <dbReference type="NCBI Taxonomy" id="238834"/>
    <lineage>
        <taxon>Bacteria</taxon>
        <taxon>Bacillati</taxon>
        <taxon>Bacillota</taxon>
        <taxon>Clostridia</taxon>
        <taxon>Eubacteriales</taxon>
        <taxon>Clostridiaceae</taxon>
        <taxon>Clostridium</taxon>
    </lineage>
</organism>
<evidence type="ECO:0000313" key="1">
    <source>
        <dbReference type="EMBL" id="NNU76518.1"/>
    </source>
</evidence>
<gene>
    <name evidence="1" type="ORF">HLQ16_11300</name>
</gene>
<dbReference type="AlphaFoldDB" id="A0A7Y3SWY8"/>
<dbReference type="RefSeq" id="WP_171297179.1">
    <property type="nucleotide sequence ID" value="NZ_CP077615.1"/>
</dbReference>
<name>A0A7Y3SWY8_9CLOT</name>
<dbReference type="GeneID" id="83593203"/>
<accession>A0A7Y3SWY8</accession>
<dbReference type="EMBL" id="JABEYB010000007">
    <property type="protein sequence ID" value="NNU76518.1"/>
    <property type="molecule type" value="Genomic_DNA"/>
</dbReference>
<evidence type="ECO:0008006" key="3">
    <source>
        <dbReference type="Google" id="ProtNLM"/>
    </source>
</evidence>
<sequence>MKIGIKYCGGCNPTYERIDVVLRIKKKIGTSQNIETIKQGIFYDIVIILCGCSRACASHNNIEAKYEKICITSGNDDSKLLKVIDKINDLSRGEWDI</sequence>
<protein>
    <recommendedName>
        <fullName evidence="3">CGGC domain-containing protein</fullName>
    </recommendedName>
</protein>
<reference evidence="1 2" key="1">
    <citation type="submission" date="2020-05" db="EMBL/GenBank/DDBJ databases">
        <title>Complete genome of Clostridium estertheticum subspecies estertheticum, isolated from Vacuum packed lamb meat from New Zealand imported to Switzerland.</title>
        <authorList>
            <person name="Wambui J."/>
            <person name="Stevens M.J.A."/>
            <person name="Stephan R."/>
        </authorList>
    </citation>
    <scope>NUCLEOTIDE SEQUENCE [LARGE SCALE GENOMIC DNA]</scope>
    <source>
        <strain evidence="1 2">CEST001</strain>
    </source>
</reference>
<proteinExistence type="predicted"/>